<gene>
    <name evidence="8" type="ORF">SAMN05216245_10379</name>
</gene>
<feature type="domain" description="Ionotropic glutamate receptor C-terminal" evidence="7">
    <location>
        <begin position="32"/>
        <end position="250"/>
    </location>
</feature>
<dbReference type="AlphaFoldDB" id="A0A1I1Z2N9"/>
<dbReference type="RefSeq" id="WP_093913045.1">
    <property type="nucleotide sequence ID" value="NZ_FONL01000003.1"/>
</dbReference>
<dbReference type="Proteomes" id="UP000198896">
    <property type="component" value="Unassembled WGS sequence"/>
</dbReference>
<dbReference type="InterPro" id="IPR001320">
    <property type="entry name" value="Iontro_rcpt_C"/>
</dbReference>
<keyword evidence="9" id="KW-1185">Reference proteome</keyword>
<proteinExistence type="inferred from homology"/>
<dbReference type="PROSITE" id="PS51257">
    <property type="entry name" value="PROKAR_LIPOPROTEIN"/>
    <property type="match status" value="1"/>
</dbReference>
<dbReference type="InterPro" id="IPR018313">
    <property type="entry name" value="SBP_3_CS"/>
</dbReference>
<keyword evidence="3 5" id="KW-0732">Signal</keyword>
<dbReference type="PANTHER" id="PTHR35936:SF19">
    <property type="entry name" value="AMINO-ACID-BINDING PROTEIN YXEM-RELATED"/>
    <property type="match status" value="1"/>
</dbReference>
<comment type="similarity">
    <text evidence="2 4">Belongs to the bacterial solute-binding protein 3 family.</text>
</comment>
<evidence type="ECO:0000256" key="2">
    <source>
        <dbReference type="ARBA" id="ARBA00010333"/>
    </source>
</evidence>
<dbReference type="Pfam" id="PF00497">
    <property type="entry name" value="SBP_bac_3"/>
    <property type="match status" value="1"/>
</dbReference>
<evidence type="ECO:0000256" key="5">
    <source>
        <dbReference type="SAM" id="SignalP"/>
    </source>
</evidence>
<evidence type="ECO:0000256" key="1">
    <source>
        <dbReference type="ARBA" id="ARBA00004196"/>
    </source>
</evidence>
<evidence type="ECO:0000259" key="7">
    <source>
        <dbReference type="SMART" id="SM00079"/>
    </source>
</evidence>
<dbReference type="OrthoDB" id="9774451at2"/>
<dbReference type="CDD" id="cd13624">
    <property type="entry name" value="PBP2_Arg_Lys_His"/>
    <property type="match status" value="1"/>
</dbReference>
<dbReference type="GO" id="GO:0030313">
    <property type="term" value="C:cell envelope"/>
    <property type="evidence" value="ECO:0007669"/>
    <property type="project" value="UniProtKB-SubCell"/>
</dbReference>
<comment type="subcellular location">
    <subcellularLocation>
        <location evidence="1">Cell envelope</location>
    </subcellularLocation>
</comment>
<feature type="chain" id="PRO_5038573731" evidence="5">
    <location>
        <begin position="20"/>
        <end position="253"/>
    </location>
</feature>
<dbReference type="STRING" id="1123323.SAMN05216245_10379"/>
<dbReference type="SUPFAM" id="SSF53850">
    <property type="entry name" value="Periplasmic binding protein-like II"/>
    <property type="match status" value="1"/>
</dbReference>
<dbReference type="PROSITE" id="PS01039">
    <property type="entry name" value="SBP_BACTERIAL_3"/>
    <property type="match status" value="1"/>
</dbReference>
<feature type="signal peptide" evidence="5">
    <location>
        <begin position="1"/>
        <end position="19"/>
    </location>
</feature>
<dbReference type="GO" id="GO:0015276">
    <property type="term" value="F:ligand-gated monoatomic ion channel activity"/>
    <property type="evidence" value="ECO:0007669"/>
    <property type="project" value="InterPro"/>
</dbReference>
<dbReference type="EMBL" id="FONL01000003">
    <property type="protein sequence ID" value="SFE24713.1"/>
    <property type="molecule type" value="Genomic_DNA"/>
</dbReference>
<dbReference type="InterPro" id="IPR001638">
    <property type="entry name" value="Solute-binding_3/MltF_N"/>
</dbReference>
<organism evidence="8 9">
    <name type="scientific">Succiniclasticum ruminis DSM 9236</name>
    <dbReference type="NCBI Taxonomy" id="1123323"/>
    <lineage>
        <taxon>Bacteria</taxon>
        <taxon>Bacillati</taxon>
        <taxon>Bacillota</taxon>
        <taxon>Negativicutes</taxon>
        <taxon>Acidaminococcales</taxon>
        <taxon>Acidaminococcaceae</taxon>
        <taxon>Succiniclasticum</taxon>
    </lineage>
</organism>
<evidence type="ECO:0000256" key="4">
    <source>
        <dbReference type="RuleBase" id="RU003744"/>
    </source>
</evidence>
<evidence type="ECO:0000259" key="6">
    <source>
        <dbReference type="SMART" id="SM00062"/>
    </source>
</evidence>
<reference evidence="8 9" key="1">
    <citation type="submission" date="2016-10" db="EMBL/GenBank/DDBJ databases">
        <authorList>
            <person name="de Groot N.N."/>
        </authorList>
    </citation>
    <scope>NUCLEOTIDE SEQUENCE [LARGE SCALE GENOMIC DNA]</scope>
    <source>
        <strain evidence="8 9">DSM 9236</strain>
    </source>
</reference>
<name>A0A1I1Z2N9_9FIRM</name>
<evidence type="ECO:0000313" key="9">
    <source>
        <dbReference type="Proteomes" id="UP000198896"/>
    </source>
</evidence>
<dbReference type="SMART" id="SM00062">
    <property type="entry name" value="PBPb"/>
    <property type="match status" value="1"/>
</dbReference>
<sequence length="253" mass="28186">MKKYLLCLISILMALCVTAGCGREKKADGPKVLKVGTEVTFPPFEFREQGSKEITGFDMDLIRAIGKKLDMQVEILDMDFEALIPAVKRGNLNLVIAGMTITKDRQKIVDMSEPYYTSGLVLVVGKGNTAIQKPEDLKGKAVAVQIGTTGEVKAKQLTGEKVRGFKTNEEVFNALKEKTVEALIIDKPVAQYFINKHHPDVVIVGNTFETETYGIVMRRHGELTPKINKALAELKNSGEYDRIYEKWFGKDSK</sequence>
<protein>
    <submittedName>
        <fullName evidence="8">Amino acid ABC transporter substrate-binding protein, PAAT family</fullName>
    </submittedName>
</protein>
<dbReference type="GO" id="GO:0016020">
    <property type="term" value="C:membrane"/>
    <property type="evidence" value="ECO:0007669"/>
    <property type="project" value="InterPro"/>
</dbReference>
<evidence type="ECO:0000313" key="8">
    <source>
        <dbReference type="EMBL" id="SFE24713.1"/>
    </source>
</evidence>
<accession>A0A1I1Z2N9</accession>
<feature type="domain" description="Solute-binding protein family 3/N-terminal" evidence="6">
    <location>
        <begin position="32"/>
        <end position="251"/>
    </location>
</feature>
<dbReference type="Gene3D" id="3.40.190.10">
    <property type="entry name" value="Periplasmic binding protein-like II"/>
    <property type="match status" value="2"/>
</dbReference>
<dbReference type="PANTHER" id="PTHR35936">
    <property type="entry name" value="MEMBRANE-BOUND LYTIC MUREIN TRANSGLYCOSYLASE F"/>
    <property type="match status" value="1"/>
</dbReference>
<evidence type="ECO:0000256" key="3">
    <source>
        <dbReference type="ARBA" id="ARBA00022729"/>
    </source>
</evidence>
<dbReference type="SMART" id="SM00079">
    <property type="entry name" value="PBPe"/>
    <property type="match status" value="1"/>
</dbReference>